<keyword evidence="7" id="KW-1185">Reference proteome</keyword>
<sequence length="295" mass="32712">MFWSRLMRRLPSLTALRFFEETARQLSFGKAAKALFVTQGAVSRQIKSLEQSLGVTLFERHSHGLVLTDNGRALLPWVTDAFDRLEDGVTTLDPDDGSACLRLVAPPAFATHWLSPRLGALAAQMPQVDVSLLTAADERCDCEIRFGTGAEASGHSELLFVERHILMGPPWLAAAELDDLLDEQPLLHVLEGGQRLGMWTDWLAKAEREVDRRRKGIEFSSLTQVIRAARKGVGLALIDAHMAVEELAEGDLVPLSDIEVNGPYGYWLDIPQRSMAVGRVQAFAQWLQEESSRAQ</sequence>
<evidence type="ECO:0000256" key="1">
    <source>
        <dbReference type="ARBA" id="ARBA00009437"/>
    </source>
</evidence>
<reference evidence="6 7" key="1">
    <citation type="submission" date="2019-07" db="EMBL/GenBank/DDBJ databases">
        <title>Whole genome shotgun sequence of Halomonas cupida NBRC 102219.</title>
        <authorList>
            <person name="Hosoyama A."/>
            <person name="Uohara A."/>
            <person name="Ohji S."/>
            <person name="Ichikawa N."/>
        </authorList>
    </citation>
    <scope>NUCLEOTIDE SEQUENCE [LARGE SCALE GENOMIC DNA]</scope>
    <source>
        <strain evidence="6 7">NBRC 102219</strain>
    </source>
</reference>
<gene>
    <name evidence="6" type="ORF">HCU01_31190</name>
</gene>
<dbReference type="InterPro" id="IPR036390">
    <property type="entry name" value="WH_DNA-bd_sf"/>
</dbReference>
<evidence type="ECO:0000313" key="6">
    <source>
        <dbReference type="EMBL" id="GEN25170.1"/>
    </source>
</evidence>
<dbReference type="Gene3D" id="1.10.10.10">
    <property type="entry name" value="Winged helix-like DNA-binding domain superfamily/Winged helix DNA-binding domain"/>
    <property type="match status" value="1"/>
</dbReference>
<dbReference type="Gene3D" id="3.40.190.10">
    <property type="entry name" value="Periplasmic binding protein-like II"/>
    <property type="match status" value="2"/>
</dbReference>
<dbReference type="SUPFAM" id="SSF46785">
    <property type="entry name" value="Winged helix' DNA-binding domain"/>
    <property type="match status" value="1"/>
</dbReference>
<dbReference type="InterPro" id="IPR005119">
    <property type="entry name" value="LysR_subst-bd"/>
</dbReference>
<evidence type="ECO:0000256" key="3">
    <source>
        <dbReference type="ARBA" id="ARBA00023125"/>
    </source>
</evidence>
<dbReference type="InterPro" id="IPR036388">
    <property type="entry name" value="WH-like_DNA-bd_sf"/>
</dbReference>
<dbReference type="PRINTS" id="PR00039">
    <property type="entry name" value="HTHLYSR"/>
</dbReference>
<comment type="similarity">
    <text evidence="1">Belongs to the LysR transcriptional regulatory family.</text>
</comment>
<dbReference type="PANTHER" id="PTHR30537:SF58">
    <property type="entry name" value="HTH-TYPE TRANSCRIPTIONAL REGULATOR PERR"/>
    <property type="match status" value="1"/>
</dbReference>
<dbReference type="EMBL" id="BJXU01000128">
    <property type="protein sequence ID" value="GEN25170.1"/>
    <property type="molecule type" value="Genomic_DNA"/>
</dbReference>
<dbReference type="InterPro" id="IPR000847">
    <property type="entry name" value="LysR_HTH_N"/>
</dbReference>
<keyword evidence="3" id="KW-0238">DNA-binding</keyword>
<evidence type="ECO:0000256" key="4">
    <source>
        <dbReference type="ARBA" id="ARBA00023163"/>
    </source>
</evidence>
<dbReference type="InterPro" id="IPR058163">
    <property type="entry name" value="LysR-type_TF_proteobact-type"/>
</dbReference>
<dbReference type="Pfam" id="PF03466">
    <property type="entry name" value="LysR_substrate"/>
    <property type="match status" value="1"/>
</dbReference>
<name>A0ABQ0WHD0_9GAMM</name>
<dbReference type="SUPFAM" id="SSF53850">
    <property type="entry name" value="Periplasmic binding protein-like II"/>
    <property type="match status" value="1"/>
</dbReference>
<organism evidence="6 7">
    <name type="scientific">Halomonas cupida</name>
    <dbReference type="NCBI Taxonomy" id="44933"/>
    <lineage>
        <taxon>Bacteria</taxon>
        <taxon>Pseudomonadati</taxon>
        <taxon>Pseudomonadota</taxon>
        <taxon>Gammaproteobacteria</taxon>
        <taxon>Oceanospirillales</taxon>
        <taxon>Halomonadaceae</taxon>
        <taxon>Halomonas</taxon>
    </lineage>
</organism>
<dbReference type="Proteomes" id="UP000321726">
    <property type="component" value="Unassembled WGS sequence"/>
</dbReference>
<dbReference type="PROSITE" id="PS50931">
    <property type="entry name" value="HTH_LYSR"/>
    <property type="match status" value="1"/>
</dbReference>
<keyword evidence="2" id="KW-0805">Transcription regulation</keyword>
<evidence type="ECO:0000313" key="7">
    <source>
        <dbReference type="Proteomes" id="UP000321726"/>
    </source>
</evidence>
<comment type="caution">
    <text evidence="6">The sequence shown here is derived from an EMBL/GenBank/DDBJ whole genome shotgun (WGS) entry which is preliminary data.</text>
</comment>
<evidence type="ECO:0000256" key="2">
    <source>
        <dbReference type="ARBA" id="ARBA00023015"/>
    </source>
</evidence>
<feature type="domain" description="HTH lysR-type" evidence="5">
    <location>
        <begin position="11"/>
        <end position="68"/>
    </location>
</feature>
<dbReference type="PANTHER" id="PTHR30537">
    <property type="entry name" value="HTH-TYPE TRANSCRIPTIONAL REGULATOR"/>
    <property type="match status" value="1"/>
</dbReference>
<accession>A0ABQ0WHD0</accession>
<keyword evidence="4" id="KW-0804">Transcription</keyword>
<dbReference type="Pfam" id="PF00126">
    <property type="entry name" value="HTH_1"/>
    <property type="match status" value="1"/>
</dbReference>
<evidence type="ECO:0000259" key="5">
    <source>
        <dbReference type="PROSITE" id="PS50931"/>
    </source>
</evidence>
<protein>
    <submittedName>
        <fullName evidence="6">LysR family transcriptional regulator</fullName>
    </submittedName>
</protein>
<proteinExistence type="inferred from homology"/>